<feature type="compositionally biased region" description="Polar residues" evidence="1">
    <location>
        <begin position="62"/>
        <end position="73"/>
    </location>
</feature>
<feature type="region of interest" description="Disordered" evidence="1">
    <location>
        <begin position="488"/>
        <end position="547"/>
    </location>
</feature>
<feature type="region of interest" description="Disordered" evidence="1">
    <location>
        <begin position="323"/>
        <end position="366"/>
    </location>
</feature>
<accession>A0A7S9KRL4</accession>
<feature type="compositionally biased region" description="Polar residues" evidence="1">
    <location>
        <begin position="1012"/>
        <end position="1029"/>
    </location>
</feature>
<gene>
    <name evidence="3" type="ORF">C2857_001902</name>
</gene>
<evidence type="ECO:0000313" key="3">
    <source>
        <dbReference type="EMBL" id="QPG99489.1"/>
    </source>
</evidence>
<sequence>MASSPVQAPASMQSQDSQPRNAQSSAASHHTSSYTAGAFSLSRGQSEATDAPTPPVEHIATPSGSNATLSHYQSSDFSDLDDDPFFGADFNHIDPATPSFLDDATWGQTAFPSNNFSISDPQNEPMDTPSHLLTPAHTASVHTTSPPRRHHKHLGAIVTADRLPESISPQQLEKTYTPTPVVVNAFAIASSLSSSNRTSEDSLAPAFVPIHSQSPIVTVSVWDKENDAPVHTVERTLEDSPRNVRGGVHPAGDLISAAHDDSIISAHRNSLDRYQQEPGSRRAGVDPGNRPSDEVRSINEIVAHRATDERNQDVGRWLSHNLDDASAPVEKSPEEIQAIEGPRDDDDDIPLGNGTENRYVPGQTYFEGAGGEISDIDREIIASSRNWADPPIIPGIQMSEYGRYQPESSQAAIARFERMCRDNDSIISRSATWGTRRRSFPNIMDWEAEGVTSGSFLKKLSISRGNGEKTSRPGSFLRDLRGLVRRTSVNQLRKRSRSRSGGRSVNGQDEEALFQEETGQNIKRESTPHLSPPLGSTSSGKKPASSINTTLASMGQNIASMWTSHSRSGSVSGVSPMASPRASLGSLKVRSSLRRPRSKSEIPKPSTRVAETESTSSLVDMWRKTGGPPVAPVSRVNHSHSHTADDEDDDDDDDDDDDELCEGNEMRINPIVIDEVTPNVAGFQQHVVKLNPGVGKTHGYLVDRIAHQQMVRYKHLLNAKVKHLGLGANCACGSLCVALGGSAKYLDQKEDLGELDPLSNGIEYDEGMPTEGTINQESFPPDIPMPPAQYLPAELECQLCYEKKKFQKPSDWTKHVHEDVQPFTCTWDKCRDPKIFKRKADWVRHENEGHRHLEWWTCDVDDCRHTCYRRDNFLQHLVREHKYLEPKVKYKAAMKRAGGMNPTWQKVEQCHVETTARPQDEPCRFCGKVFPTWKKLTVHLAKHMEQISLPVLRLVAAKAKELAADTIVSPIQDPPPQQTIPLPPNPSASSTQFPSEQHVQPPQQHQQAQQQLRNSFDGQQGASFQSPNQFIYPVTPPGPYQQHRLHRHPFENTEQSLRQSNLGVGTLHPGIDANQRVPEMRSSQTDGYMSCNNNSNNFTNMPETNDVEPFPQPSMNALGLHNVGDVQMGVQLSGHMGYDPMMDPSSVYGSPFSGHESLSTYSHSPRLNGSSFHLGQQQQQQTPPHQQGTWHERCLFLQ</sequence>
<feature type="compositionally biased region" description="Polar residues" evidence="1">
    <location>
        <begin position="1156"/>
        <end position="1174"/>
    </location>
</feature>
<feature type="compositionally biased region" description="Acidic residues" evidence="1">
    <location>
        <begin position="645"/>
        <end position="662"/>
    </location>
</feature>
<feature type="domain" description="C2H2-type" evidence="2">
    <location>
        <begin position="923"/>
        <end position="943"/>
    </location>
</feature>
<reference evidence="3 4" key="1">
    <citation type="journal article" date="2018" name="PLoS Genet.">
        <title>Repeat elements organise 3D genome structure and mediate transcription in the filamentous fungus Epichloe festucae.</title>
        <authorList>
            <person name="Winter D.J."/>
            <person name="Ganley A.R.D."/>
            <person name="Young C.A."/>
            <person name="Liachko I."/>
            <person name="Schardl C.L."/>
            <person name="Dupont P.Y."/>
            <person name="Berry D."/>
            <person name="Ram A."/>
            <person name="Scott B."/>
            <person name="Cox M.P."/>
        </authorList>
    </citation>
    <scope>NUCLEOTIDE SEQUENCE [LARGE SCALE GENOMIC DNA]</scope>
    <source>
        <strain evidence="3 4">Fl1</strain>
    </source>
</reference>
<feature type="region of interest" description="Disordered" evidence="1">
    <location>
        <begin position="1149"/>
        <end position="1190"/>
    </location>
</feature>
<feature type="region of interest" description="Disordered" evidence="1">
    <location>
        <begin position="1"/>
        <end position="81"/>
    </location>
</feature>
<feature type="compositionally biased region" description="Polar residues" evidence="1">
    <location>
        <begin position="1"/>
        <end position="21"/>
    </location>
</feature>
<feature type="domain" description="C2H2-type" evidence="2">
    <location>
        <begin position="858"/>
        <end position="881"/>
    </location>
</feature>
<feature type="compositionally biased region" description="Basic and acidic residues" evidence="1">
    <location>
        <begin position="272"/>
        <end position="284"/>
    </location>
</feature>
<feature type="region of interest" description="Disordered" evidence="1">
    <location>
        <begin position="272"/>
        <end position="296"/>
    </location>
</feature>
<dbReference type="PROSITE" id="PS00028">
    <property type="entry name" value="ZINC_FINGER_C2H2_1"/>
    <property type="match status" value="2"/>
</dbReference>
<feature type="compositionally biased region" description="Pro residues" evidence="1">
    <location>
        <begin position="972"/>
        <end position="986"/>
    </location>
</feature>
<feature type="region of interest" description="Disordered" evidence="1">
    <location>
        <begin position="968"/>
        <end position="1035"/>
    </location>
</feature>
<feature type="region of interest" description="Disordered" evidence="1">
    <location>
        <begin position="563"/>
        <end position="664"/>
    </location>
</feature>
<feature type="compositionally biased region" description="Low complexity" evidence="1">
    <location>
        <begin position="22"/>
        <end position="38"/>
    </location>
</feature>
<dbReference type="SMART" id="SM00355">
    <property type="entry name" value="ZnF_C2H2"/>
    <property type="match status" value="3"/>
</dbReference>
<dbReference type="EMBL" id="CP031387">
    <property type="protein sequence ID" value="QPG99489.1"/>
    <property type="molecule type" value="Genomic_DNA"/>
</dbReference>
<dbReference type="PANTHER" id="PTHR35391:SF3">
    <property type="entry name" value="FINGER DOMAIN PROTEIN, PUTATIVE (AFU_ORTHOLOGUE AFUA_8G04300)-RELATED"/>
    <property type="match status" value="1"/>
</dbReference>
<feature type="compositionally biased region" description="Polar residues" evidence="1">
    <location>
        <begin position="534"/>
        <end position="547"/>
    </location>
</feature>
<dbReference type="PANTHER" id="PTHR35391">
    <property type="entry name" value="C2H2-TYPE DOMAIN-CONTAINING PROTEIN-RELATED"/>
    <property type="match status" value="1"/>
</dbReference>
<dbReference type="OrthoDB" id="5315052at2759"/>
<feature type="compositionally biased region" description="Low complexity" evidence="1">
    <location>
        <begin position="1175"/>
        <end position="1189"/>
    </location>
</feature>
<dbReference type="Proteomes" id="UP000594364">
    <property type="component" value="Chromosome 3"/>
</dbReference>
<protein>
    <recommendedName>
        <fullName evidence="2">C2H2-type domain-containing protein</fullName>
    </recommendedName>
</protein>
<keyword evidence="4" id="KW-1185">Reference proteome</keyword>
<evidence type="ECO:0000259" key="2">
    <source>
        <dbReference type="PROSITE" id="PS00028"/>
    </source>
</evidence>
<name>A0A7S9KRL4_EPIFF</name>
<dbReference type="AlphaFoldDB" id="A0A7S9KRL4"/>
<evidence type="ECO:0000256" key="1">
    <source>
        <dbReference type="SAM" id="MobiDB-lite"/>
    </source>
</evidence>
<dbReference type="InterPro" id="IPR013087">
    <property type="entry name" value="Znf_C2H2_type"/>
</dbReference>
<evidence type="ECO:0000313" key="4">
    <source>
        <dbReference type="Proteomes" id="UP000594364"/>
    </source>
</evidence>
<proteinExistence type="predicted"/>
<feature type="compositionally biased region" description="Low complexity" evidence="1">
    <location>
        <begin position="997"/>
        <end position="1011"/>
    </location>
</feature>
<organism evidence="3 4">
    <name type="scientific">Epichloe festucae (strain Fl1)</name>
    <dbReference type="NCBI Taxonomy" id="877507"/>
    <lineage>
        <taxon>Eukaryota</taxon>
        <taxon>Fungi</taxon>
        <taxon>Dikarya</taxon>
        <taxon>Ascomycota</taxon>
        <taxon>Pezizomycotina</taxon>
        <taxon>Sordariomycetes</taxon>
        <taxon>Hypocreomycetidae</taxon>
        <taxon>Hypocreales</taxon>
        <taxon>Clavicipitaceae</taxon>
        <taxon>Epichloe</taxon>
    </lineage>
</organism>
<feature type="compositionally biased region" description="Low complexity" evidence="1">
    <location>
        <begin position="564"/>
        <end position="575"/>
    </location>
</feature>